<keyword evidence="2" id="KW-1185">Reference proteome</keyword>
<name>A0A6V8HLD6_TALPI</name>
<dbReference type="AlphaFoldDB" id="A0A6V8HLD6"/>
<dbReference type="Proteomes" id="UP000053095">
    <property type="component" value="Unassembled WGS sequence"/>
</dbReference>
<evidence type="ECO:0000313" key="2">
    <source>
        <dbReference type="Proteomes" id="UP000053095"/>
    </source>
</evidence>
<sequence length="924" mass="103663">MTTPSEKIVLVPVRVDAFIFTSQKAENRAILAPITPPDYRSLRLENEFIRHDIFGAIDIRDIDLNGSYMAPRLWSSYPPSLTSKLESTTREGTFSYWSLPKMYRQSITTTPSAQSVHEKEVLRHGYKAAAAAAANVNAGGRLSSSSPTLSSSGHLKRDGFEYGDPSPPGIGSEVFVIERNHVRQVQETPPDDDLLTSTSAYIDPSRPLDDQGEMFLGCSWPLKDWIKDVAPSRSDLHFPDIERSLLKIQTLVQNTENTADSEHEAAELIATNNFIRHYGGTVWHLKKHPDGGTVQKPDDETLKSLRQTNLLQRMLDTCLMEAVQLKINLFEEFWIVLGRPEVMPPFIMQQDPTVLFAGIPSVRNEHSSGKSLLVRLGGQENTDDPSKNANWTVEYYHIHMITNPKTINWDFNFEAPEGESQYRIKPGKVLSNDPDIQGDFRILSGRSPILQQASNLIQTLLKQLFSRVNPDELDLILTPTQREGLLADRGTHLQPNSLDDEGLKSVLDEIGLGTPEATAPMDFASPYTPFASLIPIPADPTKYNPFKPCTHGQFRFTKLLVVDKFGQVITPINVFKPNTQNQSTPVQATHTASTLSPMAPQTPFYVLQTPNCRSSYNSLQVFTHLPRLNADYVRYEPNQKGWCATDEWENPVCGWIAVNFPDYSIQVLDQEGHFIREFQVMNASAVSYPFEPLETLPDTVSRTLRDLMRNLSNALFLEGLFDTLCAAGESVKHPPNSYAETNASLKNQSAIAPLDPNLDKLDTTSNKFSMKLGDKDNTLDGLVGYFSNKDEDHDPEAFEMDSFYSYFAASTTTTDGDPIKPIQTRFTPKPYYLDPADKNLHNANQISFTEAHDARREVIAAIMGPFVALDEKNVSDTTGGNPVPVAVRKEEWVWLQPYYLQSQDDDPKKGGEAKYNFWTFKKGR</sequence>
<accession>A0A6V8HLD6</accession>
<protein>
    <submittedName>
        <fullName evidence="1">Uncharacterized protein</fullName>
    </submittedName>
</protein>
<evidence type="ECO:0000313" key="1">
    <source>
        <dbReference type="EMBL" id="GAM41844.1"/>
    </source>
</evidence>
<proteinExistence type="predicted"/>
<dbReference type="EMBL" id="DF933838">
    <property type="protein sequence ID" value="GAM41844.1"/>
    <property type="molecule type" value="Genomic_DNA"/>
</dbReference>
<reference evidence="2" key="1">
    <citation type="journal article" date="2015" name="Genome Announc.">
        <title>Draft genome sequence of Talaromyces cellulolyticus strain Y-94, a source of lignocellulosic biomass-degrading enzymes.</title>
        <authorList>
            <person name="Fujii T."/>
            <person name="Koike H."/>
            <person name="Sawayama S."/>
            <person name="Yano S."/>
            <person name="Inoue H."/>
        </authorList>
    </citation>
    <scope>NUCLEOTIDE SEQUENCE [LARGE SCALE GENOMIC DNA]</scope>
    <source>
        <strain evidence="2">Y-94</strain>
    </source>
</reference>
<organism evidence="1 2">
    <name type="scientific">Talaromyces pinophilus</name>
    <name type="common">Penicillium pinophilum</name>
    <dbReference type="NCBI Taxonomy" id="128442"/>
    <lineage>
        <taxon>Eukaryota</taxon>
        <taxon>Fungi</taxon>
        <taxon>Dikarya</taxon>
        <taxon>Ascomycota</taxon>
        <taxon>Pezizomycotina</taxon>
        <taxon>Eurotiomycetes</taxon>
        <taxon>Eurotiomycetidae</taxon>
        <taxon>Eurotiales</taxon>
        <taxon>Trichocomaceae</taxon>
        <taxon>Talaromyces</taxon>
        <taxon>Talaromyces sect. Talaromyces</taxon>
    </lineage>
</organism>
<comment type="caution">
    <text evidence="1">The sequence shown here is derived from an EMBL/GenBank/DDBJ whole genome shotgun (WGS) entry which is preliminary data.</text>
</comment>
<gene>
    <name evidence="1" type="ORF">TCE0_042r15282</name>
</gene>